<evidence type="ECO:0000256" key="3">
    <source>
        <dbReference type="ARBA" id="ARBA00023295"/>
    </source>
</evidence>
<keyword evidence="6" id="KW-1185">Reference proteome</keyword>
<dbReference type="GO" id="GO:0045490">
    <property type="term" value="P:pectin catabolic process"/>
    <property type="evidence" value="ECO:0007669"/>
    <property type="project" value="TreeGrafter"/>
</dbReference>
<accession>A0A3S2UV08</accession>
<proteinExistence type="inferred from homology"/>
<comment type="catalytic activity">
    <reaction evidence="4">
        <text>The enzyme specifically hydrolyzes (1-&gt;4)-beta-D-galactosidic linkages in type I arabinogalactans.</text>
        <dbReference type="EC" id="3.2.1.89"/>
    </reaction>
</comment>
<evidence type="ECO:0000313" key="6">
    <source>
        <dbReference type="Proteomes" id="UP000282837"/>
    </source>
</evidence>
<dbReference type="EMBL" id="SACO01000001">
    <property type="protein sequence ID" value="RVU07760.1"/>
    <property type="molecule type" value="Genomic_DNA"/>
</dbReference>
<dbReference type="OrthoDB" id="9768786at2"/>
<dbReference type="InterPro" id="IPR011683">
    <property type="entry name" value="Glyco_hydro_53"/>
</dbReference>
<evidence type="ECO:0000256" key="2">
    <source>
        <dbReference type="ARBA" id="ARBA00022801"/>
    </source>
</evidence>
<dbReference type="RefSeq" id="WP_127705413.1">
    <property type="nucleotide sequence ID" value="NZ_SACO01000001.1"/>
</dbReference>
<dbReference type="GO" id="GO:0015926">
    <property type="term" value="F:glucosidase activity"/>
    <property type="evidence" value="ECO:0007669"/>
    <property type="project" value="InterPro"/>
</dbReference>
<dbReference type="GO" id="GO:0031218">
    <property type="term" value="F:arabinogalactan endo-1,4-beta-galactosidase activity"/>
    <property type="evidence" value="ECO:0007669"/>
    <property type="project" value="UniProtKB-EC"/>
</dbReference>
<comment type="caution">
    <text evidence="5">The sequence shown here is derived from an EMBL/GenBank/DDBJ whole genome shotgun (WGS) entry which is preliminary data.</text>
</comment>
<evidence type="ECO:0000256" key="4">
    <source>
        <dbReference type="RuleBase" id="RU361192"/>
    </source>
</evidence>
<dbReference type="EC" id="3.2.1.89" evidence="4"/>
<keyword evidence="2 4" id="KW-0378">Hydrolase</keyword>
<dbReference type="PANTHER" id="PTHR34983">
    <property type="entry name" value="ARABINOGALACTAN ENDO-BETA-1,4-GALACTANASE A"/>
    <property type="match status" value="1"/>
</dbReference>
<dbReference type="Gene3D" id="3.20.20.80">
    <property type="entry name" value="Glycosidases"/>
    <property type="match status" value="1"/>
</dbReference>
<evidence type="ECO:0000256" key="1">
    <source>
        <dbReference type="ARBA" id="ARBA00010687"/>
    </source>
</evidence>
<protein>
    <recommendedName>
        <fullName evidence="4">Arabinogalactan endo-beta-1,4-galactanase</fullName>
        <ecNumber evidence="4">3.2.1.89</ecNumber>
    </recommendedName>
</protein>
<organism evidence="5 6">
    <name type="scientific">Novosphingobium umbonatum</name>
    <dbReference type="NCBI Taxonomy" id="1908524"/>
    <lineage>
        <taxon>Bacteria</taxon>
        <taxon>Pseudomonadati</taxon>
        <taxon>Pseudomonadota</taxon>
        <taxon>Alphaproteobacteria</taxon>
        <taxon>Sphingomonadales</taxon>
        <taxon>Sphingomonadaceae</taxon>
        <taxon>Novosphingobium</taxon>
    </lineage>
</organism>
<dbReference type="Pfam" id="PF07745">
    <property type="entry name" value="Glyco_hydro_53"/>
    <property type="match status" value="1"/>
</dbReference>
<dbReference type="Proteomes" id="UP000282837">
    <property type="component" value="Unassembled WGS sequence"/>
</dbReference>
<gene>
    <name evidence="5" type="ORF">EOE18_01365</name>
</gene>
<name>A0A3S2UV08_9SPHN</name>
<dbReference type="InterPro" id="IPR017853">
    <property type="entry name" value="GH"/>
</dbReference>
<comment type="similarity">
    <text evidence="1 4">Belongs to the glycosyl hydrolase 53 family.</text>
</comment>
<evidence type="ECO:0000313" key="5">
    <source>
        <dbReference type="EMBL" id="RVU07760.1"/>
    </source>
</evidence>
<dbReference type="PANTHER" id="PTHR34983:SF2">
    <property type="entry name" value="ENDO-BETA-1,4-GALACTANASE"/>
    <property type="match status" value="1"/>
</dbReference>
<dbReference type="AlphaFoldDB" id="A0A3S2UV08"/>
<sequence>MPLPLLAAALVAATPANSEPLYLGADLSFTNEMEDCGARFTDHGKPSDPFKVMKAHGGNIMRVRLWNNPDWTHYSAYDDVLKTITRAHAAGLKVLLDFHYSDDWADGEKQLAPAAWAKLSTPEQVAALHDFTRQTLDRLHAAGQWPEFVQVGNETNLEMLGPKTGKIDWVRNAALINAGVSAVREASKAHQAPVQVMLHIAQPENILPWFDDATAAGVLDYDIIGISYYSKWSKLDLDGLAKVITAARQRYGAQVWVVETAYAFTNEAMDNTTNLLGSDSALPAYPVSKKGQQRYLEDLTKTVVASGGSGVVYWAPDWVSTACKTRWGTGSSWENAGLFDVRRHEALPAWDFMAKDYGRPR</sequence>
<reference evidence="5 6" key="1">
    <citation type="submission" date="2019-01" db="EMBL/GenBank/DDBJ databases">
        <authorList>
            <person name="Chen W.-M."/>
        </authorList>
    </citation>
    <scope>NUCLEOTIDE SEQUENCE [LARGE SCALE GENOMIC DNA]</scope>
    <source>
        <strain evidence="5 6">FSY-9</strain>
    </source>
</reference>
<dbReference type="SUPFAM" id="SSF51445">
    <property type="entry name" value="(Trans)glycosidases"/>
    <property type="match status" value="1"/>
</dbReference>
<keyword evidence="3 4" id="KW-0326">Glycosidase</keyword>